<gene>
    <name evidence="1" type="ORF">SAMN05421791_10583</name>
</gene>
<dbReference type="AlphaFoldDB" id="A0A1G7TBK9"/>
<evidence type="ECO:0000313" key="1">
    <source>
        <dbReference type="EMBL" id="SDG32688.1"/>
    </source>
</evidence>
<accession>A0A1G7TBK9</accession>
<reference evidence="1 2" key="1">
    <citation type="submission" date="2016-10" db="EMBL/GenBank/DDBJ databases">
        <authorList>
            <person name="de Groot N.N."/>
        </authorList>
    </citation>
    <scope>NUCLEOTIDE SEQUENCE [LARGE SCALE GENOMIC DNA]</scope>
    <source>
        <strain evidence="1 2">ATCC BAA-466</strain>
    </source>
</reference>
<dbReference type="EMBL" id="FNCK01000005">
    <property type="protein sequence ID" value="SDG32688.1"/>
    <property type="molecule type" value="Genomic_DNA"/>
</dbReference>
<proteinExistence type="predicted"/>
<dbReference type="Proteomes" id="UP000199708">
    <property type="component" value="Unassembled WGS sequence"/>
</dbReference>
<organism evidence="1 2">
    <name type="scientific">Facklamia miroungae</name>
    <dbReference type="NCBI Taxonomy" id="120956"/>
    <lineage>
        <taxon>Bacteria</taxon>
        <taxon>Bacillati</taxon>
        <taxon>Bacillota</taxon>
        <taxon>Bacilli</taxon>
        <taxon>Lactobacillales</taxon>
        <taxon>Aerococcaceae</taxon>
        <taxon>Facklamia</taxon>
    </lineage>
</organism>
<keyword evidence="2" id="KW-1185">Reference proteome</keyword>
<protein>
    <submittedName>
        <fullName evidence="1">Uncharacterized protein</fullName>
    </submittedName>
</protein>
<dbReference type="OrthoDB" id="9912859at2"/>
<dbReference type="STRING" id="120956.SAMN05421791_10583"/>
<dbReference type="RefSeq" id="WP_090289992.1">
    <property type="nucleotide sequence ID" value="NZ_FNCK01000005.1"/>
</dbReference>
<name>A0A1G7TBK9_9LACT</name>
<sequence length="307" mass="36067">MSKNKDNDFSNILIKKMYKKDLTQIISLNNLDYDVSARRKLIVFDETIKTSQKTALVVGGGCIDRCDASIENLAINFYFDILMPINEAIVKNLNCAIYVDTPIESCTNNYEKERWQEFIIRLEVFFTQLAKRIGIEIKIIRRDLSYKMIDKILENHNFSDNELKGLYDLVPSSKNIVFRPELLLHFRRSIISYLPEFISQYFEENFEEIIVCEELSQCKAIGKAWNINSNIYPKIYIDMPSLSCRNRMHRSNNGKIGIFEKNWKRAVDPLFQEFVNRIELEGVFKSLNVDNFWSAKDELEGIWYGKQ</sequence>
<evidence type="ECO:0000313" key="2">
    <source>
        <dbReference type="Proteomes" id="UP000199708"/>
    </source>
</evidence>